<protein>
    <submittedName>
        <fullName evidence="3">Uncharacterized protein LOC125421576</fullName>
    </submittedName>
</protein>
<feature type="region of interest" description="Disordered" evidence="1">
    <location>
        <begin position="160"/>
        <end position="231"/>
    </location>
</feature>
<organism evidence="2 3">
    <name type="scientific">Ziziphus jujuba</name>
    <name type="common">Chinese jujube</name>
    <name type="synonym">Ziziphus sativa</name>
    <dbReference type="NCBI Taxonomy" id="326968"/>
    <lineage>
        <taxon>Eukaryota</taxon>
        <taxon>Viridiplantae</taxon>
        <taxon>Streptophyta</taxon>
        <taxon>Embryophyta</taxon>
        <taxon>Tracheophyta</taxon>
        <taxon>Spermatophyta</taxon>
        <taxon>Magnoliopsida</taxon>
        <taxon>eudicotyledons</taxon>
        <taxon>Gunneridae</taxon>
        <taxon>Pentapetalae</taxon>
        <taxon>rosids</taxon>
        <taxon>fabids</taxon>
        <taxon>Rosales</taxon>
        <taxon>Rhamnaceae</taxon>
        <taxon>Paliureae</taxon>
        <taxon>Ziziphus</taxon>
    </lineage>
</organism>
<reference evidence="3" key="1">
    <citation type="submission" date="2025-08" db="UniProtKB">
        <authorList>
            <consortium name="RefSeq"/>
        </authorList>
    </citation>
    <scope>IDENTIFICATION</scope>
    <source>
        <tissue evidence="3">Seedling</tissue>
    </source>
</reference>
<dbReference type="GeneID" id="125421576"/>
<dbReference type="PANTHER" id="PTHR35317:SF28">
    <property type="entry name" value="ZINC FINGER, CCHC-TYPE, RIBONUCLEASE H-LIKE DOMAIN, GAG-PRE-INTEGRASE DOMAIN PROTEIN-RELATED"/>
    <property type="match status" value="1"/>
</dbReference>
<dbReference type="Pfam" id="PF14223">
    <property type="entry name" value="Retrotran_gag_2"/>
    <property type="match status" value="1"/>
</dbReference>
<name>A0ABM4AGJ5_ZIZJJ</name>
<proteinExistence type="predicted"/>
<feature type="compositionally biased region" description="Basic and acidic residues" evidence="1">
    <location>
        <begin position="172"/>
        <end position="190"/>
    </location>
</feature>
<dbReference type="InterPro" id="IPR036875">
    <property type="entry name" value="Znf_CCHC_sf"/>
</dbReference>
<gene>
    <name evidence="3" type="primary">LOC125421576</name>
</gene>
<evidence type="ECO:0000313" key="2">
    <source>
        <dbReference type="Proteomes" id="UP001652623"/>
    </source>
</evidence>
<dbReference type="RefSeq" id="XP_060675840.1">
    <property type="nucleotide sequence ID" value="XM_060819857.1"/>
</dbReference>
<evidence type="ECO:0000256" key="1">
    <source>
        <dbReference type="SAM" id="MobiDB-lite"/>
    </source>
</evidence>
<accession>A0ABM4AGJ5</accession>
<dbReference type="PANTHER" id="PTHR35317">
    <property type="entry name" value="OS04G0629600 PROTEIN"/>
    <property type="match status" value="1"/>
</dbReference>
<dbReference type="Proteomes" id="UP001652623">
    <property type="component" value="Chromosome 8"/>
</dbReference>
<dbReference type="SUPFAM" id="SSF57756">
    <property type="entry name" value="Retrovirus zinc finger-like domains"/>
    <property type="match status" value="1"/>
</dbReference>
<sequence>MKALLGTQDMWEIVEKGHTKPKNEDSLSQTQKDSLRNLRKRDKKAFYLIYLDDDAFEKNSEAKLAKEAWEKLQTSYKGVDPVKKVCLQTLRAEFETLHMKEGEAISDYFSRVLMVTNQIKRNGEKLDDVKIMEKILRSNKIIGSHDNGATLGSLQAYEEKKKKKEGIMEQILKTRVDPTEEESSRNEHSQQGRGRGQGHGKGWRSNDDHNNFQKGGNSTRGRGRGNSKSRYDKSHMKCYNCEKFGPYASECRTPSNNRVEEKASYIEEKSEEDGTLLLAYKDNERGKNNRWYLDIGSNHMCGRRSIFMELDESVSSDWG</sequence>
<evidence type="ECO:0000313" key="3">
    <source>
        <dbReference type="RefSeq" id="XP_060675840.1"/>
    </source>
</evidence>
<keyword evidence="2" id="KW-1185">Reference proteome</keyword>